<dbReference type="EMBL" id="QJSW01000013">
    <property type="protein sequence ID" value="PYE47456.1"/>
    <property type="molecule type" value="Genomic_DNA"/>
</dbReference>
<organism evidence="1 2">
    <name type="scientific">Paenibacillus barcinonensis</name>
    <dbReference type="NCBI Taxonomy" id="198119"/>
    <lineage>
        <taxon>Bacteria</taxon>
        <taxon>Bacillati</taxon>
        <taxon>Bacillota</taxon>
        <taxon>Bacilli</taxon>
        <taxon>Bacillales</taxon>
        <taxon>Paenibacillaceae</taxon>
        <taxon>Paenibacillus</taxon>
    </lineage>
</organism>
<dbReference type="Proteomes" id="UP000247790">
    <property type="component" value="Unassembled WGS sequence"/>
</dbReference>
<reference evidence="1 2" key="1">
    <citation type="submission" date="2018-06" db="EMBL/GenBank/DDBJ databases">
        <title>Genomic Encyclopedia of Type Strains, Phase III (KMG-III): the genomes of soil and plant-associated and newly described type strains.</title>
        <authorList>
            <person name="Whitman W."/>
        </authorList>
    </citation>
    <scope>NUCLEOTIDE SEQUENCE [LARGE SCALE GENOMIC DNA]</scope>
    <source>
        <strain evidence="1 2">CECT 7022</strain>
    </source>
</reference>
<gene>
    <name evidence="1" type="ORF">DFQ00_11349</name>
</gene>
<comment type="caution">
    <text evidence="1">The sequence shown here is derived from an EMBL/GenBank/DDBJ whole genome shotgun (WGS) entry which is preliminary data.</text>
</comment>
<evidence type="ECO:0000313" key="2">
    <source>
        <dbReference type="Proteomes" id="UP000247790"/>
    </source>
</evidence>
<protein>
    <submittedName>
        <fullName evidence="1">Uncharacterized protein</fullName>
    </submittedName>
</protein>
<name>A0A2V4VFG2_PAEBA</name>
<evidence type="ECO:0000313" key="1">
    <source>
        <dbReference type="EMBL" id="PYE47456.1"/>
    </source>
</evidence>
<accession>A0A2V4VFG2</accession>
<proteinExistence type="predicted"/>
<dbReference type="AlphaFoldDB" id="A0A2V4VFG2"/>
<sequence>MQFFTNRFNSCWLNCFFNASLMDIAFFIPCEAVSIRPALNTMKGEDELKWEALSVDKTEAKKLCKEHIHRYVCIQMNDGSYYDGIVENVDDEMIYLAVPVGNEAMAAHANMGPNMMPVVHYPAAQARGFYPGYGYPGPYPYYGYGRRRFNRLVLPLFALTALTLLPYY</sequence>